<feature type="compositionally biased region" description="Acidic residues" evidence="1">
    <location>
        <begin position="349"/>
        <end position="359"/>
    </location>
</feature>
<dbReference type="InterPro" id="IPR019151">
    <property type="entry name" value="Proteasome_assmbl_chaperone_2"/>
</dbReference>
<name>A0A7T0KMF7_9CORY</name>
<organism evidence="2 3">
    <name type="scientific">Corynebacterium qintianiae</name>
    <dbReference type="NCBI Taxonomy" id="2709392"/>
    <lineage>
        <taxon>Bacteria</taxon>
        <taxon>Bacillati</taxon>
        <taxon>Actinomycetota</taxon>
        <taxon>Actinomycetes</taxon>
        <taxon>Mycobacteriales</taxon>
        <taxon>Corynebacteriaceae</taxon>
        <taxon>Corynebacterium</taxon>
    </lineage>
</organism>
<protein>
    <submittedName>
        <fullName evidence="2">PAC2 family protein</fullName>
    </submittedName>
</protein>
<dbReference type="Proteomes" id="UP000594586">
    <property type="component" value="Chromosome"/>
</dbReference>
<evidence type="ECO:0000313" key="2">
    <source>
        <dbReference type="EMBL" id="QPK82503.1"/>
    </source>
</evidence>
<accession>A0A7T0KMF7</accession>
<dbReference type="EMBL" id="CP064955">
    <property type="protein sequence ID" value="QPK82503.1"/>
    <property type="molecule type" value="Genomic_DNA"/>
</dbReference>
<dbReference type="KEGG" id="cqn:G7Y29_06290"/>
<proteinExistence type="predicted"/>
<dbReference type="SUPFAM" id="SSF159659">
    <property type="entry name" value="Cgl1923-like"/>
    <property type="match status" value="1"/>
</dbReference>
<sequence>MADQDRHMYELEYPAPAVGDGPAGPTLIIAMQGYADAGHAVEGAAEHLKAALESRTVATFSNDELIDYRSRRPVVTMAHSEITNMEDLQLDMRVLRDTEGRSFLMLSGPEPDLRWEAFSEAVADLADRFDVDQTICLYAAPMGAPHTRPLVVSAHGNDRDMVGTMFTFDGMVTVPGSAAIMIERELHKRGRKVAGYTAHVPHYVSASPYPSATYQLLQSVSDASQLQFPLRSLERDIQRVSHQLSEQTVSSQEISQVVAALEQHYDSEMQEYRDRHPNAMMPGESQMPSGEEIGEAFENFLSAIGDRDNDHFGERALPFGEDVDSRLAGHYTTDLSDASDLDADKPDADEPDLDPDDDQ</sequence>
<dbReference type="AlphaFoldDB" id="A0A7T0KMF7"/>
<evidence type="ECO:0000313" key="3">
    <source>
        <dbReference type="Proteomes" id="UP000594586"/>
    </source>
</evidence>
<keyword evidence="3" id="KW-1185">Reference proteome</keyword>
<dbReference type="Gene3D" id="1.10.287.100">
    <property type="match status" value="1"/>
</dbReference>
<dbReference type="Pfam" id="PF09754">
    <property type="entry name" value="PAC2"/>
    <property type="match status" value="1"/>
</dbReference>
<dbReference type="InterPro" id="IPR038389">
    <property type="entry name" value="PSMG2_sf"/>
</dbReference>
<feature type="region of interest" description="Disordered" evidence="1">
    <location>
        <begin position="328"/>
        <end position="359"/>
    </location>
</feature>
<dbReference type="InterPro" id="IPR008492">
    <property type="entry name" value="Rv2714-like"/>
</dbReference>
<dbReference type="Gene3D" id="3.40.50.10900">
    <property type="entry name" value="PAC-like subunit"/>
    <property type="match status" value="1"/>
</dbReference>
<reference evidence="2 3" key="1">
    <citation type="submission" date="2020-11" db="EMBL/GenBank/DDBJ databases">
        <title>Corynebacterium sp. MC1420.</title>
        <authorList>
            <person name="Zhou J."/>
        </authorList>
    </citation>
    <scope>NUCLEOTIDE SEQUENCE [LARGE SCALE GENOMIC DNA]</scope>
    <source>
        <strain evidence="2 3">MC1420</strain>
    </source>
</reference>
<gene>
    <name evidence="2" type="ORF">G7Y29_06290</name>
</gene>
<evidence type="ECO:0000256" key="1">
    <source>
        <dbReference type="SAM" id="MobiDB-lite"/>
    </source>
</evidence>
<dbReference type="PIRSF" id="PIRSF028754">
    <property type="entry name" value="UCP028754"/>
    <property type="match status" value="1"/>
</dbReference>
<dbReference type="RefSeq" id="WP_165003810.1">
    <property type="nucleotide sequence ID" value="NZ_CP064955.1"/>
</dbReference>